<proteinExistence type="predicted"/>
<reference evidence="2" key="1">
    <citation type="journal article" date="2019" name="Nat. Commun.">
        <title>Expansion of phycobilisome linker gene families in mesophilic red algae.</title>
        <authorList>
            <person name="Lee J."/>
            <person name="Kim D."/>
            <person name="Bhattacharya D."/>
            <person name="Yoon H.S."/>
        </authorList>
    </citation>
    <scope>NUCLEOTIDE SEQUENCE [LARGE SCALE GENOMIC DNA]</scope>
    <source>
        <strain evidence="2">CCMP 1328</strain>
    </source>
</reference>
<comment type="caution">
    <text evidence="1">The sequence shown here is derived from an EMBL/GenBank/DDBJ whole genome shotgun (WGS) entry which is preliminary data.</text>
</comment>
<dbReference type="Proteomes" id="UP000324585">
    <property type="component" value="Unassembled WGS sequence"/>
</dbReference>
<sequence>MRCDDLVLLESIDVVAVSVLTAALNALTTEHQDVVLTQGCTNSSMRNIKASAEEANADKAGQSDMLDMIVAELNTPAQLPVREACMAEKDVRTRRRTLTEFAFGRCYEM</sequence>
<dbReference type="AlphaFoldDB" id="A0A5J4YH36"/>
<dbReference type="EMBL" id="VRMN01000032">
    <property type="protein sequence ID" value="KAA8490352.1"/>
    <property type="molecule type" value="Genomic_DNA"/>
</dbReference>
<keyword evidence="2" id="KW-1185">Reference proteome</keyword>
<evidence type="ECO:0000313" key="2">
    <source>
        <dbReference type="Proteomes" id="UP000324585"/>
    </source>
</evidence>
<organism evidence="1 2">
    <name type="scientific">Porphyridium purpureum</name>
    <name type="common">Red alga</name>
    <name type="synonym">Porphyridium cruentum</name>
    <dbReference type="NCBI Taxonomy" id="35688"/>
    <lineage>
        <taxon>Eukaryota</taxon>
        <taxon>Rhodophyta</taxon>
        <taxon>Bangiophyceae</taxon>
        <taxon>Porphyridiales</taxon>
        <taxon>Porphyridiaceae</taxon>
        <taxon>Porphyridium</taxon>
    </lineage>
</organism>
<protein>
    <submittedName>
        <fullName evidence="1">Uncharacterized protein</fullName>
    </submittedName>
</protein>
<accession>A0A5J4YH36</accession>
<name>A0A5J4YH36_PORPP</name>
<evidence type="ECO:0000313" key="1">
    <source>
        <dbReference type="EMBL" id="KAA8490352.1"/>
    </source>
</evidence>
<gene>
    <name evidence="1" type="ORF">FVE85_4597</name>
</gene>